<gene>
    <name evidence="2" type="primary">tsaB</name>
    <name evidence="2" type="ORF">GTO91_09270</name>
</gene>
<dbReference type="Proteomes" id="UP000463470">
    <property type="component" value="Unassembled WGS sequence"/>
</dbReference>
<protein>
    <submittedName>
        <fullName evidence="2">tRNA (Adenosine(37)-N6)-threonylcarbamoyltransferase complex dimerization subunit type 1 TsaB</fullName>
    </submittedName>
</protein>
<dbReference type="AlphaFoldDB" id="A0A845LAE6"/>
<dbReference type="GO" id="GO:0005829">
    <property type="term" value="C:cytosol"/>
    <property type="evidence" value="ECO:0007669"/>
    <property type="project" value="TreeGrafter"/>
</dbReference>
<dbReference type="Pfam" id="PF00814">
    <property type="entry name" value="TsaD"/>
    <property type="match status" value="1"/>
</dbReference>
<name>A0A845LAE6_9FIRM</name>
<evidence type="ECO:0000313" key="3">
    <source>
        <dbReference type="Proteomes" id="UP000463470"/>
    </source>
</evidence>
<dbReference type="EMBL" id="WXEY01000008">
    <property type="protein sequence ID" value="MZP29891.1"/>
    <property type="molecule type" value="Genomic_DNA"/>
</dbReference>
<dbReference type="RefSeq" id="WP_161258183.1">
    <property type="nucleotide sequence ID" value="NZ_WXEY01000008.1"/>
</dbReference>
<dbReference type="GO" id="GO:0002949">
    <property type="term" value="P:tRNA threonylcarbamoyladenosine modification"/>
    <property type="evidence" value="ECO:0007669"/>
    <property type="project" value="InterPro"/>
</dbReference>
<reference evidence="2 3" key="1">
    <citation type="submission" date="2020-01" db="EMBL/GenBank/DDBJ databases">
        <title>Whole-genome sequence of Heliobacterium undosum DSM 13378.</title>
        <authorList>
            <person name="Kyndt J.A."/>
            <person name="Meyer T.E."/>
        </authorList>
    </citation>
    <scope>NUCLEOTIDE SEQUENCE [LARGE SCALE GENOMIC DNA]</scope>
    <source>
        <strain evidence="2 3">DSM 13378</strain>
    </source>
</reference>
<comment type="caution">
    <text evidence="2">The sequence shown here is derived from an EMBL/GenBank/DDBJ whole genome shotgun (WGS) entry which is preliminary data.</text>
</comment>
<feature type="domain" description="Gcp-like" evidence="1">
    <location>
        <begin position="33"/>
        <end position="250"/>
    </location>
</feature>
<keyword evidence="2" id="KW-0808">Transferase</keyword>
<dbReference type="CDD" id="cd24032">
    <property type="entry name" value="ASKHA_NBD_TsaB"/>
    <property type="match status" value="1"/>
</dbReference>
<dbReference type="OrthoDB" id="9784166at2"/>
<sequence length="267" mass="28976">MYVLGIDCSTRVTALAVVDDEQVVAETFLHNDRPHSKRLLPAIEQLLALAELSLADMAGLAVAIGPGSFTGLRIGLATVKGMAHPLGLPVVGVPTLEALVWNGWPFQGYICPILDARKNEVYTSLYRGGAGGLEKVGEDQAIAPKELLEQLRRRMEYSPVTPESSGASRAPQAPETRGQVLFLGDAVPVYRELLQEALGESALFAPAETRYPRGSQVARLGWRRLRQGDVDDLHNLAPMYIRPSEAEVNWAKKHGTHPVACRVAPEA</sequence>
<organism evidence="2 3">
    <name type="scientific">Heliomicrobium undosum</name>
    <dbReference type="NCBI Taxonomy" id="121734"/>
    <lineage>
        <taxon>Bacteria</taxon>
        <taxon>Bacillati</taxon>
        <taxon>Bacillota</taxon>
        <taxon>Clostridia</taxon>
        <taxon>Eubacteriales</taxon>
        <taxon>Heliobacteriaceae</taxon>
        <taxon>Heliomicrobium</taxon>
    </lineage>
</organism>
<dbReference type="NCBIfam" id="TIGR03725">
    <property type="entry name" value="T6A_YeaZ"/>
    <property type="match status" value="1"/>
</dbReference>
<dbReference type="PANTHER" id="PTHR11735">
    <property type="entry name" value="TRNA N6-ADENOSINE THREONYLCARBAMOYLTRANSFERASE"/>
    <property type="match status" value="1"/>
</dbReference>
<proteinExistence type="predicted"/>
<dbReference type="Gene3D" id="3.30.420.40">
    <property type="match status" value="2"/>
</dbReference>
<evidence type="ECO:0000313" key="2">
    <source>
        <dbReference type="EMBL" id="MZP29891.1"/>
    </source>
</evidence>
<keyword evidence="3" id="KW-1185">Reference proteome</keyword>
<evidence type="ECO:0000259" key="1">
    <source>
        <dbReference type="Pfam" id="PF00814"/>
    </source>
</evidence>
<dbReference type="InterPro" id="IPR000905">
    <property type="entry name" value="Gcp-like_dom"/>
</dbReference>
<dbReference type="PANTHER" id="PTHR11735:SF11">
    <property type="entry name" value="TRNA THREONYLCARBAMOYLADENOSINE BIOSYNTHESIS PROTEIN TSAB"/>
    <property type="match status" value="1"/>
</dbReference>
<accession>A0A845LAE6</accession>
<dbReference type="SUPFAM" id="SSF53067">
    <property type="entry name" value="Actin-like ATPase domain"/>
    <property type="match status" value="2"/>
</dbReference>
<dbReference type="GO" id="GO:0016740">
    <property type="term" value="F:transferase activity"/>
    <property type="evidence" value="ECO:0007669"/>
    <property type="project" value="UniProtKB-KW"/>
</dbReference>
<dbReference type="InterPro" id="IPR022496">
    <property type="entry name" value="T6A_TsaB"/>
</dbReference>
<dbReference type="InterPro" id="IPR043129">
    <property type="entry name" value="ATPase_NBD"/>
</dbReference>